<name>A0AAN6TPN6_9PEZI</name>
<dbReference type="Proteomes" id="UP001302602">
    <property type="component" value="Unassembled WGS sequence"/>
</dbReference>
<evidence type="ECO:0000256" key="1">
    <source>
        <dbReference type="SAM" id="MobiDB-lite"/>
    </source>
</evidence>
<evidence type="ECO:0000313" key="3">
    <source>
        <dbReference type="Proteomes" id="UP001302602"/>
    </source>
</evidence>
<protein>
    <submittedName>
        <fullName evidence="2">Uncharacterized protein</fullName>
    </submittedName>
</protein>
<reference evidence="2" key="2">
    <citation type="submission" date="2023-05" db="EMBL/GenBank/DDBJ databases">
        <authorList>
            <consortium name="Lawrence Berkeley National Laboratory"/>
            <person name="Steindorff A."/>
            <person name="Hensen N."/>
            <person name="Bonometti L."/>
            <person name="Westerberg I."/>
            <person name="Brannstrom I.O."/>
            <person name="Guillou S."/>
            <person name="Cros-Aarteil S."/>
            <person name="Calhoun S."/>
            <person name="Haridas S."/>
            <person name="Kuo A."/>
            <person name="Mondo S."/>
            <person name="Pangilinan J."/>
            <person name="Riley R."/>
            <person name="Labutti K."/>
            <person name="Andreopoulos B."/>
            <person name="Lipzen A."/>
            <person name="Chen C."/>
            <person name="Yanf M."/>
            <person name="Daum C."/>
            <person name="Ng V."/>
            <person name="Clum A."/>
            <person name="Ohm R."/>
            <person name="Martin F."/>
            <person name="Silar P."/>
            <person name="Natvig D."/>
            <person name="Lalanne C."/>
            <person name="Gautier V."/>
            <person name="Ament-Velasquez S.L."/>
            <person name="Kruys A."/>
            <person name="Hutchinson M.I."/>
            <person name="Powell A.J."/>
            <person name="Barry K."/>
            <person name="Miller A.N."/>
            <person name="Grigoriev I.V."/>
            <person name="Debuchy R."/>
            <person name="Gladieux P."/>
            <person name="Thoren M.H."/>
            <person name="Johannesson H."/>
        </authorList>
    </citation>
    <scope>NUCLEOTIDE SEQUENCE</scope>
    <source>
        <strain evidence="2">CBS 731.68</strain>
    </source>
</reference>
<dbReference type="EMBL" id="MU853270">
    <property type="protein sequence ID" value="KAK4118382.1"/>
    <property type="molecule type" value="Genomic_DNA"/>
</dbReference>
<evidence type="ECO:0000313" key="2">
    <source>
        <dbReference type="EMBL" id="KAK4118382.1"/>
    </source>
</evidence>
<organism evidence="2 3">
    <name type="scientific">Parathielavia appendiculata</name>
    <dbReference type="NCBI Taxonomy" id="2587402"/>
    <lineage>
        <taxon>Eukaryota</taxon>
        <taxon>Fungi</taxon>
        <taxon>Dikarya</taxon>
        <taxon>Ascomycota</taxon>
        <taxon>Pezizomycotina</taxon>
        <taxon>Sordariomycetes</taxon>
        <taxon>Sordariomycetidae</taxon>
        <taxon>Sordariales</taxon>
        <taxon>Chaetomiaceae</taxon>
        <taxon>Parathielavia</taxon>
    </lineage>
</organism>
<dbReference type="PANTHER" id="PTHR37535:SF4">
    <property type="entry name" value="FLUG DOMAIN-CONTAINING PROTEIN"/>
    <property type="match status" value="1"/>
</dbReference>
<reference evidence="2" key="1">
    <citation type="journal article" date="2023" name="Mol. Phylogenet. Evol.">
        <title>Genome-scale phylogeny and comparative genomics of the fungal order Sordariales.</title>
        <authorList>
            <person name="Hensen N."/>
            <person name="Bonometti L."/>
            <person name="Westerberg I."/>
            <person name="Brannstrom I.O."/>
            <person name="Guillou S."/>
            <person name="Cros-Aarteil S."/>
            <person name="Calhoun S."/>
            <person name="Haridas S."/>
            <person name="Kuo A."/>
            <person name="Mondo S."/>
            <person name="Pangilinan J."/>
            <person name="Riley R."/>
            <person name="LaButti K."/>
            <person name="Andreopoulos B."/>
            <person name="Lipzen A."/>
            <person name="Chen C."/>
            <person name="Yan M."/>
            <person name="Daum C."/>
            <person name="Ng V."/>
            <person name="Clum A."/>
            <person name="Steindorff A."/>
            <person name="Ohm R.A."/>
            <person name="Martin F."/>
            <person name="Silar P."/>
            <person name="Natvig D.O."/>
            <person name="Lalanne C."/>
            <person name="Gautier V."/>
            <person name="Ament-Velasquez S.L."/>
            <person name="Kruys A."/>
            <person name="Hutchinson M.I."/>
            <person name="Powell A.J."/>
            <person name="Barry K."/>
            <person name="Miller A.N."/>
            <person name="Grigoriev I.V."/>
            <person name="Debuchy R."/>
            <person name="Gladieux P."/>
            <person name="Hiltunen Thoren M."/>
            <person name="Johannesson H."/>
        </authorList>
    </citation>
    <scope>NUCLEOTIDE SEQUENCE</scope>
    <source>
        <strain evidence="2">CBS 731.68</strain>
    </source>
</reference>
<gene>
    <name evidence="2" type="ORF">N657DRAFT_675587</name>
</gene>
<feature type="compositionally biased region" description="Low complexity" evidence="1">
    <location>
        <begin position="251"/>
        <end position="265"/>
    </location>
</feature>
<accession>A0AAN6TPN6</accession>
<dbReference type="GeneID" id="87832598"/>
<dbReference type="Pfam" id="PF11917">
    <property type="entry name" value="DUF3435"/>
    <property type="match status" value="1"/>
</dbReference>
<dbReference type="InterPro" id="IPR021842">
    <property type="entry name" value="DUF3435"/>
</dbReference>
<sequence length="277" mass="30487">MPNDSASWSVVVERRLAACSALRSLKCSRSKWSFITDGRQYGNTLVSYGSLWSPMHRGHCVFYMRSGKGSGAGGSSFTDTSGCALCRVSLYLAVSRLSHSATISSATWMRRSSYGCEFRRFDGPEISEEKALQYSKLRDDMAQESLDAGQEKPMQPKDFRRGAANEANGVERADAVRDQMLRHDPKWATFNSVYINAKVKFHLQNAVLHEPHEDALIEMLTHISVTRDPRAGRDIVPAEVWRDLPPGGCRDSPGSAGSGSSPSLHSLSALALDDLDI</sequence>
<dbReference type="AlphaFoldDB" id="A0AAN6TPN6"/>
<dbReference type="RefSeq" id="XP_062642155.1">
    <property type="nucleotide sequence ID" value="XM_062795830.1"/>
</dbReference>
<proteinExistence type="predicted"/>
<comment type="caution">
    <text evidence="2">The sequence shown here is derived from an EMBL/GenBank/DDBJ whole genome shotgun (WGS) entry which is preliminary data.</text>
</comment>
<feature type="region of interest" description="Disordered" evidence="1">
    <location>
        <begin position="238"/>
        <end position="265"/>
    </location>
</feature>
<dbReference type="PANTHER" id="PTHR37535">
    <property type="entry name" value="FLUG DOMAIN PROTEIN"/>
    <property type="match status" value="1"/>
</dbReference>
<keyword evidence="3" id="KW-1185">Reference proteome</keyword>